<keyword evidence="5" id="KW-0645">Protease</keyword>
<sequence>MQTSPQNINIQQVKSTEELRKIMQEVLACAHEQGASDASVTVNRDQGFSVNVRMGEVETVEFSEDKEMSVTVYFDKRKGHASSTDTSSASIRAMVTAACDIARVSAADPCFGLADADLINNCYPELDLCHPWDITPPKAIEMALACERHALAQDKRIVNTDGVSLSSYNFTHGYADTHDAGGVLYGTRHSMSCSLIAQEGDAMQRDYDYTTARHFKDLLALDLLAERAAERTISRLNARKIKTQKVPVLFSSRLSGGLFSAFVSAISGSNLYRKNSFLLDSLGEQIFPEYVQIYEQPHLLRALGSAPFDGEGVPTRNNVFVKEGKLCQYVLGSYSARKLGLKTTANSGGVFNLTIDPTHGGFQELLQLLGTGLLVTELMGHGINILTGDYSRGAAGFWVENGEIQYPVEEITIAGNLKNMFRNMVAVGDDLNPNSATRCGSVLIEQMTVAGN</sequence>
<proteinExistence type="inferred from homology"/>
<comment type="caution">
    <text evidence="5">The sequence shown here is derived from an EMBL/GenBank/DDBJ whole genome shotgun (WGS) entry which is preliminary data.</text>
</comment>
<gene>
    <name evidence="5" type="primary">pmbA</name>
    <name evidence="5" type="ORF">EKM59_04445</name>
</gene>
<reference evidence="5 6" key="1">
    <citation type="submission" date="2018-12" db="EMBL/GenBank/DDBJ databases">
        <title>Legionella sp,whole genome shotgun sequence.</title>
        <authorList>
            <person name="Wu H."/>
        </authorList>
    </citation>
    <scope>NUCLEOTIDE SEQUENCE [LARGE SCALE GENOMIC DNA]</scope>
    <source>
        <strain evidence="6">km714</strain>
    </source>
</reference>
<dbReference type="Pfam" id="PF01523">
    <property type="entry name" value="PmbA_TldD_1st"/>
    <property type="match status" value="1"/>
</dbReference>
<dbReference type="InterPro" id="IPR047657">
    <property type="entry name" value="PmbA"/>
</dbReference>
<organism evidence="5 6">
    <name type="scientific">Legionella septentrionalis</name>
    <dbReference type="NCBI Taxonomy" id="2498109"/>
    <lineage>
        <taxon>Bacteria</taxon>
        <taxon>Pseudomonadati</taxon>
        <taxon>Pseudomonadota</taxon>
        <taxon>Gammaproteobacteria</taxon>
        <taxon>Legionellales</taxon>
        <taxon>Legionellaceae</taxon>
        <taxon>Legionella</taxon>
    </lineage>
</organism>
<dbReference type="EMBL" id="RZGR01000009">
    <property type="protein sequence ID" value="RUQ89052.1"/>
    <property type="molecule type" value="Genomic_DNA"/>
</dbReference>
<evidence type="ECO:0000259" key="3">
    <source>
        <dbReference type="Pfam" id="PF19289"/>
    </source>
</evidence>
<dbReference type="AlphaFoldDB" id="A0A433JKN0"/>
<dbReference type="SUPFAM" id="SSF111283">
    <property type="entry name" value="Putative modulator of DNA gyrase, PmbA/TldD"/>
    <property type="match status" value="1"/>
</dbReference>
<dbReference type="InterPro" id="IPR035068">
    <property type="entry name" value="TldD/PmbA_N"/>
</dbReference>
<dbReference type="Pfam" id="PF19290">
    <property type="entry name" value="PmbA_TldD_2nd"/>
    <property type="match status" value="1"/>
</dbReference>
<feature type="domain" description="Metalloprotease TldD/E C-terminal" evidence="3">
    <location>
        <begin position="243"/>
        <end position="451"/>
    </location>
</feature>
<dbReference type="NCBIfam" id="NF008268">
    <property type="entry name" value="PRK11040.1"/>
    <property type="match status" value="1"/>
</dbReference>
<feature type="domain" description="Metalloprotease TldD/E central" evidence="4">
    <location>
        <begin position="130"/>
        <end position="236"/>
    </location>
</feature>
<dbReference type="Gene3D" id="3.30.2290.10">
    <property type="entry name" value="PmbA/TldD superfamily"/>
    <property type="match status" value="1"/>
</dbReference>
<accession>A0A433JKN0</accession>
<dbReference type="RefSeq" id="WP_127111176.1">
    <property type="nucleotide sequence ID" value="NZ_RZGR01000009.1"/>
</dbReference>
<dbReference type="Proteomes" id="UP000288012">
    <property type="component" value="Unassembled WGS sequence"/>
</dbReference>
<dbReference type="PANTHER" id="PTHR43421">
    <property type="entry name" value="METALLOPROTEASE PMBA"/>
    <property type="match status" value="1"/>
</dbReference>
<feature type="domain" description="Metalloprotease TldD/E N-terminal" evidence="2">
    <location>
        <begin position="39"/>
        <end position="102"/>
    </location>
</feature>
<dbReference type="InterPro" id="IPR045569">
    <property type="entry name" value="Metalloprtase-TldD/E_C"/>
</dbReference>
<evidence type="ECO:0000259" key="4">
    <source>
        <dbReference type="Pfam" id="PF19290"/>
    </source>
</evidence>
<dbReference type="InterPro" id="IPR002510">
    <property type="entry name" value="Metalloprtase-TldD/E_N"/>
</dbReference>
<dbReference type="GO" id="GO:0005829">
    <property type="term" value="C:cytosol"/>
    <property type="evidence" value="ECO:0007669"/>
    <property type="project" value="TreeGrafter"/>
</dbReference>
<dbReference type="InterPro" id="IPR036059">
    <property type="entry name" value="TldD/PmbA_sf"/>
</dbReference>
<keyword evidence="5" id="KW-0482">Metalloprotease</keyword>
<evidence type="ECO:0000256" key="1">
    <source>
        <dbReference type="ARBA" id="ARBA00005836"/>
    </source>
</evidence>
<protein>
    <submittedName>
        <fullName evidence="5">Metalloprotease PmbA</fullName>
    </submittedName>
</protein>
<dbReference type="InterPro" id="IPR045570">
    <property type="entry name" value="Metalloprtase-TldD/E_cen_dom"/>
</dbReference>
<dbReference type="Pfam" id="PF19289">
    <property type="entry name" value="PmbA_TldD_3rd"/>
    <property type="match status" value="1"/>
</dbReference>
<evidence type="ECO:0000313" key="6">
    <source>
        <dbReference type="Proteomes" id="UP000288012"/>
    </source>
</evidence>
<name>A0A433JKN0_9GAMM</name>
<comment type="similarity">
    <text evidence="1">Belongs to the peptidase U62 family.</text>
</comment>
<evidence type="ECO:0000313" key="5">
    <source>
        <dbReference type="EMBL" id="RUQ89052.1"/>
    </source>
</evidence>
<keyword evidence="5" id="KW-0378">Hydrolase</keyword>
<dbReference type="GO" id="GO:0008237">
    <property type="term" value="F:metallopeptidase activity"/>
    <property type="evidence" value="ECO:0007669"/>
    <property type="project" value="UniProtKB-KW"/>
</dbReference>
<evidence type="ECO:0000259" key="2">
    <source>
        <dbReference type="Pfam" id="PF01523"/>
    </source>
</evidence>
<keyword evidence="6" id="KW-1185">Reference proteome</keyword>
<dbReference type="GO" id="GO:0006508">
    <property type="term" value="P:proteolysis"/>
    <property type="evidence" value="ECO:0007669"/>
    <property type="project" value="UniProtKB-KW"/>
</dbReference>
<dbReference type="PANTHER" id="PTHR43421:SF1">
    <property type="entry name" value="METALLOPROTEASE PMBA"/>
    <property type="match status" value="1"/>
</dbReference>